<evidence type="ECO:0000313" key="10">
    <source>
        <dbReference type="Proteomes" id="UP000249293"/>
    </source>
</evidence>
<dbReference type="Pfam" id="PF00499">
    <property type="entry name" value="Oxidored_q3"/>
    <property type="match status" value="1"/>
</dbReference>
<keyword evidence="8" id="KW-0472">Membrane</keyword>
<dbReference type="PANTHER" id="PTHR33269:SF17">
    <property type="entry name" value="NADH-UBIQUINONE OXIDOREDUCTASE CHAIN 6"/>
    <property type="match status" value="1"/>
</dbReference>
<feature type="transmembrane region" description="Helical" evidence="8">
    <location>
        <begin position="12"/>
        <end position="31"/>
    </location>
</feature>
<comment type="function">
    <text evidence="8">Core subunit of the mitochondrial membrane respiratory chain NADH dehydrogenase (Complex I) which catalyzes electron transfer from NADH through the respiratory chain, using ubiquinone as an electron acceptor. Essential for the catalytic activity and assembly of complex I.</text>
</comment>
<keyword evidence="8" id="KW-0249">Electron transport</keyword>
<evidence type="ECO:0000256" key="8">
    <source>
        <dbReference type="RuleBase" id="RU004430"/>
    </source>
</evidence>
<keyword evidence="8" id="KW-1133">Transmembrane helix</keyword>
<keyword evidence="8" id="KW-0812">Transmembrane</keyword>
<organism evidence="9 10">
    <name type="scientific">Pichia kudriavzevii</name>
    <name type="common">Yeast</name>
    <name type="synonym">Issatchenkia orientalis</name>
    <dbReference type="NCBI Taxonomy" id="4909"/>
    <lineage>
        <taxon>Eukaryota</taxon>
        <taxon>Fungi</taxon>
        <taxon>Dikarya</taxon>
        <taxon>Ascomycota</taxon>
        <taxon>Saccharomycotina</taxon>
        <taxon>Pichiomycetes</taxon>
        <taxon>Pichiales</taxon>
        <taxon>Pichiaceae</taxon>
        <taxon>Pichia</taxon>
    </lineage>
</organism>
<comment type="function">
    <text evidence="1">Core subunit of the mitochondrial membrane respiratory chain NADH dehydrogenase (Complex I) that is believed to belong to the minimal assembly required for catalysis. Complex I functions in the transfer of electrons from NADH to the respiratory chain. The immediate electron acceptor for the enzyme is believed to be ubiquinone.</text>
</comment>
<gene>
    <name evidence="9" type="primary">NAD6</name>
    <name evidence="9" type="ORF">C5L36_MT00210</name>
</gene>
<dbReference type="STRING" id="4909.A0A2U9RB35"/>
<comment type="catalytic activity">
    <reaction evidence="7 8">
        <text>a ubiquinone + NADH + 5 H(+)(in) = a ubiquinol + NAD(+) + 4 H(+)(out)</text>
        <dbReference type="Rhea" id="RHEA:29091"/>
        <dbReference type="Rhea" id="RHEA-COMP:9565"/>
        <dbReference type="Rhea" id="RHEA-COMP:9566"/>
        <dbReference type="ChEBI" id="CHEBI:15378"/>
        <dbReference type="ChEBI" id="CHEBI:16389"/>
        <dbReference type="ChEBI" id="CHEBI:17976"/>
        <dbReference type="ChEBI" id="CHEBI:57540"/>
        <dbReference type="ChEBI" id="CHEBI:57945"/>
        <dbReference type="EC" id="7.1.1.2"/>
    </reaction>
</comment>
<keyword evidence="8" id="KW-0520">NAD</keyword>
<evidence type="ECO:0000256" key="5">
    <source>
        <dbReference type="ARBA" id="ARBA00022967"/>
    </source>
</evidence>
<geneLocation type="mitochondrion" evidence="9"/>
<keyword evidence="5 8" id="KW-1278">Translocase</keyword>
<dbReference type="Proteomes" id="UP000249293">
    <property type="component" value="Mitochondrion MT"/>
</dbReference>
<evidence type="ECO:0000256" key="1">
    <source>
        <dbReference type="ARBA" id="ARBA00003257"/>
    </source>
</evidence>
<keyword evidence="8" id="KW-0813">Transport</keyword>
<evidence type="ECO:0000256" key="6">
    <source>
        <dbReference type="ARBA" id="ARBA00023075"/>
    </source>
</evidence>
<comment type="subcellular location">
    <subcellularLocation>
        <location evidence="8">Mitochondrion membrane</location>
        <topology evidence="8">Multi-pass membrane protein</topology>
    </subcellularLocation>
</comment>
<feature type="transmembrane region" description="Helical" evidence="8">
    <location>
        <begin position="51"/>
        <end position="71"/>
    </location>
</feature>
<protein>
    <recommendedName>
        <fullName evidence="3 8">NADH-ubiquinone oxidoreductase chain 6</fullName>
        <ecNumber evidence="2 8">7.1.1.2</ecNumber>
    </recommendedName>
</protein>
<evidence type="ECO:0000313" key="9">
    <source>
        <dbReference type="EMBL" id="AWU78547.1"/>
    </source>
</evidence>
<dbReference type="EMBL" id="CP028778">
    <property type="protein sequence ID" value="AWU78547.1"/>
    <property type="molecule type" value="Genomic_DNA"/>
</dbReference>
<name>A0A2U9RB35_PICKU</name>
<keyword evidence="6 8" id="KW-0830">Ubiquinone</keyword>
<keyword evidence="10" id="KW-1185">Reference proteome</keyword>
<evidence type="ECO:0000256" key="2">
    <source>
        <dbReference type="ARBA" id="ARBA00012944"/>
    </source>
</evidence>
<keyword evidence="8 9" id="KW-0496">Mitochondrion</keyword>
<keyword evidence="4 8" id="KW-0679">Respiratory chain</keyword>
<evidence type="ECO:0000256" key="7">
    <source>
        <dbReference type="ARBA" id="ARBA00049551"/>
    </source>
</evidence>
<dbReference type="InterPro" id="IPR001457">
    <property type="entry name" value="NADH_UbQ/plastoQ_OxRdtase_su6"/>
</dbReference>
<evidence type="ECO:0000256" key="3">
    <source>
        <dbReference type="ARBA" id="ARBA00021095"/>
    </source>
</evidence>
<dbReference type="InterPro" id="IPR042106">
    <property type="entry name" value="Nuo/plastoQ_OxRdtase_6_NuoJ"/>
</dbReference>
<sequence>MFMDFNILDVTLMGYYMLMSTTSFESLGMLVGTMMPVMTELWFNSSQLFGMLYTLMYVGAVVVLFVFMLSVLNKKEEYEPQYSSLLMMLLMLFLDDLDYNDSNDCDMNNMNIYDNFNLLNIHNNSDLTTMGSLMFTEYSLVLILIALILLLGMMGMMVMMKSSSSLKKD</sequence>
<dbReference type="Gene3D" id="1.20.120.1200">
    <property type="entry name" value="NADH-ubiquinone/plastoquinone oxidoreductase chain 6, subunit NuoJ"/>
    <property type="match status" value="1"/>
</dbReference>
<evidence type="ECO:0000256" key="4">
    <source>
        <dbReference type="ARBA" id="ARBA00022660"/>
    </source>
</evidence>
<dbReference type="VEuPathDB" id="FungiDB:C5L36_MT00210"/>
<proteinExistence type="inferred from homology"/>
<dbReference type="GO" id="GO:0031966">
    <property type="term" value="C:mitochondrial membrane"/>
    <property type="evidence" value="ECO:0007669"/>
    <property type="project" value="UniProtKB-SubCell"/>
</dbReference>
<dbReference type="PANTHER" id="PTHR33269">
    <property type="entry name" value="NADH-UBIQUINONE OXIDOREDUCTASE CHAIN 6"/>
    <property type="match status" value="1"/>
</dbReference>
<feature type="transmembrane region" description="Helical" evidence="8">
    <location>
        <begin position="138"/>
        <end position="159"/>
    </location>
</feature>
<comment type="similarity">
    <text evidence="8">Belongs to the complex I subunit 6 family.</text>
</comment>
<reference evidence="9 10" key="1">
    <citation type="submission" date="2018-06" db="EMBL/GenBank/DDBJ databases">
        <title>Population genomics shows no distinction between pathogenic Candida krusei and environmental Pichia kudriavzevii: One species, four names.</title>
        <authorList>
            <person name="Douglass A.P."/>
            <person name="Offei B."/>
            <person name="Braun-Galleani S."/>
            <person name="Coughlan A.Y."/>
            <person name="Martos A."/>
            <person name="Ortiz-Merino R.A."/>
            <person name="Byrne K.P."/>
            <person name="Wolfe K.H."/>
        </authorList>
    </citation>
    <scope>NUCLEOTIDE SEQUENCE [LARGE SCALE GENOMIC DNA]</scope>
    <source>
        <strain evidence="9 10">CBS573</strain>
    </source>
</reference>
<accession>A0A2U9RB35</accession>
<dbReference type="GO" id="GO:0008137">
    <property type="term" value="F:NADH dehydrogenase (ubiquinone) activity"/>
    <property type="evidence" value="ECO:0007669"/>
    <property type="project" value="UniProtKB-UniRule"/>
</dbReference>
<dbReference type="AlphaFoldDB" id="A0A2U9RB35"/>
<dbReference type="EC" id="7.1.1.2" evidence="2 8"/>